<proteinExistence type="predicted"/>
<name>A0A4S4LE37_9AGAM</name>
<dbReference type="OrthoDB" id="432412at2759"/>
<dbReference type="EMBL" id="SGPK01000047">
    <property type="protein sequence ID" value="THH10009.1"/>
    <property type="molecule type" value="Genomic_DNA"/>
</dbReference>
<comment type="caution">
    <text evidence="2">The sequence shown here is derived from an EMBL/GenBank/DDBJ whole genome shotgun (WGS) entry which is preliminary data.</text>
</comment>
<dbReference type="InterPro" id="IPR010541">
    <property type="entry name" value="Prp3_C"/>
</dbReference>
<evidence type="ECO:0000313" key="3">
    <source>
        <dbReference type="Proteomes" id="UP000308199"/>
    </source>
</evidence>
<dbReference type="Pfam" id="PF06544">
    <property type="entry name" value="Prp3_C"/>
    <property type="match status" value="1"/>
</dbReference>
<sequence length="164" mass="18229">MGPHIGSYARALLKFHHILSSQKKRTIRHSARDLGLVGICKVGYPGVLAVEGSEEQVGCYVREIKVRYVRLRSGTSLFYQLNATSCYAVYPFMYLDVQSLRWASCTLANLMTGLSDSDLQMSKLADISSSGVVMVEKMSEVGFFMRRAGLEGWWRAVMGYAKGG</sequence>
<accession>A0A4S4LE37</accession>
<protein>
    <recommendedName>
        <fullName evidence="1">Small nuclear ribonucleoprotein Prp3 C-terminal domain-containing protein</fullName>
    </recommendedName>
</protein>
<gene>
    <name evidence="2" type="ORF">EW145_g1628</name>
</gene>
<dbReference type="Proteomes" id="UP000308199">
    <property type="component" value="Unassembled WGS sequence"/>
</dbReference>
<keyword evidence="3" id="KW-1185">Reference proteome</keyword>
<reference evidence="2 3" key="1">
    <citation type="submission" date="2019-02" db="EMBL/GenBank/DDBJ databases">
        <title>Genome sequencing of the rare red list fungi Phellinidium pouzarii.</title>
        <authorList>
            <person name="Buettner E."/>
            <person name="Kellner H."/>
        </authorList>
    </citation>
    <scope>NUCLEOTIDE SEQUENCE [LARGE SCALE GENOMIC DNA]</scope>
    <source>
        <strain evidence="2 3">DSM 108285</strain>
    </source>
</reference>
<evidence type="ECO:0000313" key="2">
    <source>
        <dbReference type="EMBL" id="THH10009.1"/>
    </source>
</evidence>
<evidence type="ECO:0000259" key="1">
    <source>
        <dbReference type="Pfam" id="PF06544"/>
    </source>
</evidence>
<organism evidence="2 3">
    <name type="scientific">Phellinidium pouzarii</name>
    <dbReference type="NCBI Taxonomy" id="167371"/>
    <lineage>
        <taxon>Eukaryota</taxon>
        <taxon>Fungi</taxon>
        <taxon>Dikarya</taxon>
        <taxon>Basidiomycota</taxon>
        <taxon>Agaricomycotina</taxon>
        <taxon>Agaricomycetes</taxon>
        <taxon>Hymenochaetales</taxon>
        <taxon>Hymenochaetaceae</taxon>
        <taxon>Phellinidium</taxon>
    </lineage>
</organism>
<dbReference type="AlphaFoldDB" id="A0A4S4LE37"/>
<feature type="domain" description="Small nuclear ribonucleoprotein Prp3 C-terminal" evidence="1">
    <location>
        <begin position="12"/>
        <end position="65"/>
    </location>
</feature>